<keyword evidence="2" id="KW-0269">Exonuclease</keyword>
<dbReference type="InterPro" id="IPR001667">
    <property type="entry name" value="DDH_dom"/>
</dbReference>
<proteinExistence type="predicted"/>
<name>T0Y8I8_9ZZZZ</name>
<sequence>MLGLRALGWTRVDYLIPNRFTHGYGLSRALIEEILPRKPDLILTVDQGTTSHEGIQYARHAGIKVLVTDHHLPGAICPPANALVNPNLPGSVFRAQTLAGVGVLFYLLIALRARMRAQNCLPTEAPSLASWLDLVALGTIADLVPLDRNNRILVAQGLRRIRQGACRPGLQALIEVSHKSAMAITEEDLAFSVAPRLNAAGRLEDMRLGVACLLADDPETARQSAQALDQINQRRRSVQEDVEVDALE</sequence>
<reference evidence="2" key="1">
    <citation type="submission" date="2013-08" db="EMBL/GenBank/DDBJ databases">
        <authorList>
            <person name="Mendez C."/>
            <person name="Richter M."/>
            <person name="Ferrer M."/>
            <person name="Sanchez J."/>
        </authorList>
    </citation>
    <scope>NUCLEOTIDE SEQUENCE</scope>
</reference>
<comment type="caution">
    <text evidence="2">The sequence shown here is derived from an EMBL/GenBank/DDBJ whole genome shotgun (WGS) entry which is preliminary data.</text>
</comment>
<dbReference type="AlphaFoldDB" id="T0Y8I8"/>
<protein>
    <submittedName>
        <fullName evidence="2">SsDNA exonuclease RecJ</fullName>
    </submittedName>
</protein>
<evidence type="ECO:0000313" key="2">
    <source>
        <dbReference type="EMBL" id="EQD28092.1"/>
    </source>
</evidence>
<keyword evidence="2" id="KW-0540">Nuclease</keyword>
<dbReference type="SUPFAM" id="SSF64182">
    <property type="entry name" value="DHH phosphoesterases"/>
    <property type="match status" value="1"/>
</dbReference>
<reference evidence="2" key="2">
    <citation type="journal article" date="2014" name="ISME J.">
        <title>Microbial stratification in low pH oxic and suboxic macroscopic growths along an acid mine drainage.</title>
        <authorList>
            <person name="Mendez-Garcia C."/>
            <person name="Mesa V."/>
            <person name="Sprenger R.R."/>
            <person name="Richter M."/>
            <person name="Diez M.S."/>
            <person name="Solano J."/>
            <person name="Bargiela R."/>
            <person name="Golyshina O.V."/>
            <person name="Manteca A."/>
            <person name="Ramos J.L."/>
            <person name="Gallego J.R."/>
            <person name="Llorente I."/>
            <person name="Martins Dos Santos V.A."/>
            <person name="Jensen O.N."/>
            <person name="Pelaez A.I."/>
            <person name="Sanchez J."/>
            <person name="Ferrer M."/>
        </authorList>
    </citation>
    <scope>NUCLEOTIDE SEQUENCE</scope>
</reference>
<dbReference type="PANTHER" id="PTHR30255:SF2">
    <property type="entry name" value="SINGLE-STRANDED-DNA-SPECIFIC EXONUCLEASE RECJ"/>
    <property type="match status" value="1"/>
</dbReference>
<dbReference type="InterPro" id="IPR051673">
    <property type="entry name" value="SSDNA_exonuclease_RecJ"/>
</dbReference>
<dbReference type="Gene3D" id="3.90.1640.30">
    <property type="match status" value="1"/>
</dbReference>
<dbReference type="PANTHER" id="PTHR30255">
    <property type="entry name" value="SINGLE-STRANDED-DNA-SPECIFIC EXONUCLEASE RECJ"/>
    <property type="match status" value="1"/>
</dbReference>
<feature type="non-terminal residue" evidence="2">
    <location>
        <position position="248"/>
    </location>
</feature>
<organism evidence="2">
    <name type="scientific">mine drainage metagenome</name>
    <dbReference type="NCBI Taxonomy" id="410659"/>
    <lineage>
        <taxon>unclassified sequences</taxon>
        <taxon>metagenomes</taxon>
        <taxon>ecological metagenomes</taxon>
    </lineage>
</organism>
<accession>T0Y8I8</accession>
<evidence type="ECO:0000259" key="1">
    <source>
        <dbReference type="Pfam" id="PF01368"/>
    </source>
</evidence>
<dbReference type="Pfam" id="PF01368">
    <property type="entry name" value="DHH"/>
    <property type="match status" value="1"/>
</dbReference>
<gene>
    <name evidence="2" type="ORF">B1A_21335</name>
</gene>
<keyword evidence="2" id="KW-0378">Hydrolase</keyword>
<dbReference type="InterPro" id="IPR038763">
    <property type="entry name" value="DHH_sf"/>
</dbReference>
<dbReference type="EMBL" id="AUZX01015771">
    <property type="protein sequence ID" value="EQD28092.1"/>
    <property type="molecule type" value="Genomic_DNA"/>
</dbReference>
<dbReference type="GO" id="GO:0004527">
    <property type="term" value="F:exonuclease activity"/>
    <property type="evidence" value="ECO:0007669"/>
    <property type="project" value="UniProtKB-KW"/>
</dbReference>
<feature type="domain" description="DDH" evidence="1">
    <location>
        <begin position="5"/>
        <end position="139"/>
    </location>
</feature>